<evidence type="ECO:0000256" key="2">
    <source>
        <dbReference type="ARBA" id="ARBA00022475"/>
    </source>
</evidence>
<dbReference type="PANTHER" id="PTHR47371:SF3">
    <property type="entry name" value="PHOSPHOGLYCEROL TRANSFERASE I"/>
    <property type="match status" value="1"/>
</dbReference>
<dbReference type="RefSeq" id="WP_005015440.1">
    <property type="nucleotide sequence ID" value="NZ_JDTF01000004.1"/>
</dbReference>
<keyword evidence="4 6" id="KW-1133">Transmembrane helix</keyword>
<name>A0ABP3BIM8_9BORD</name>
<keyword evidence="3 6" id="KW-0812">Transmembrane</keyword>
<keyword evidence="2" id="KW-1003">Cell membrane</keyword>
<dbReference type="InterPro" id="IPR050448">
    <property type="entry name" value="OpgB/LTA_synthase_biosynth"/>
</dbReference>
<dbReference type="Pfam" id="PF00884">
    <property type="entry name" value="Sulfatase"/>
    <property type="match status" value="1"/>
</dbReference>
<evidence type="ECO:0000256" key="5">
    <source>
        <dbReference type="ARBA" id="ARBA00023136"/>
    </source>
</evidence>
<feature type="transmembrane region" description="Helical" evidence="6">
    <location>
        <begin position="126"/>
        <end position="145"/>
    </location>
</feature>
<evidence type="ECO:0000256" key="3">
    <source>
        <dbReference type="ARBA" id="ARBA00022692"/>
    </source>
</evidence>
<comment type="caution">
    <text evidence="8">The sequence shown here is derived from an EMBL/GenBank/DDBJ whole genome shotgun (WGS) entry which is preliminary data.</text>
</comment>
<gene>
    <name evidence="8" type="ORF">D559_2423</name>
</gene>
<dbReference type="PANTHER" id="PTHR47371">
    <property type="entry name" value="LIPOTEICHOIC ACID SYNTHASE"/>
    <property type="match status" value="1"/>
</dbReference>
<dbReference type="PIRSF" id="PIRSF005091">
    <property type="entry name" value="Mmb_sulf_HI1246"/>
    <property type="match status" value="1"/>
</dbReference>
<comment type="subcellular location">
    <subcellularLocation>
        <location evidence="1">Cell membrane</location>
        <topology evidence="1">Multi-pass membrane protein</topology>
    </subcellularLocation>
</comment>
<sequence length="632" mass="71298">MRRLTLRFVIAALLLLTASRLGLACWQWGRVETAGGLWPVVFGGWRIDLVMVGMVVAIPAVFSYWFGHRPWGVRLTAWWFRIWWMLLVLLEVSTPQFIAEYDTRPNRLYFEYLVHLREVAGMLWEGYKLVLLAAFLVLVLAAWAARRLFPVGRTDRRMAWWKRPIASLVTLAVVVLAIRGTLEHRPINPSVVAFSSDAMVNTLPLNSLYNVLDAAYRLRDERSSAALYPPMPVDRMNAVVRQASGIEGPELDPGYPSVHAQTATVRRQKPLNLVIILQESLGAQYVGSLGGANLTPELDKLGKQGWMFHRAYATGTRSVRGIEAVTAGYLPTVAEAVVKLPRSQTNFFTLASVLKAHGYHSRFVYGGESHFDNMRGFFLGNGFDQIVDRKDFVDPVFVGSWGASDEDMFTQVDRLLRQGGDQPVFTLAFSVSNHSPWEYPAGRITLQGEPASVENTVRYADWALGQFFEKARQAPYWDDTVFLVIADHDSRVFGANLVPVRHFQIPALILGGSIAPRQDDRLVSQIDMAPALLSLMGVDNVNPMLGSDLMQRDPDRAIMQYGDNYGYLRGDSLVVIEPRKTPESFRYVRLPRDQQDRFEPIAGDPALTEEALAYALWPSWAYREERYRTPAQ</sequence>
<accession>A0ABP3BIM8</accession>
<organism evidence="8 9">
    <name type="scientific">Bordetella holmesii 1058</name>
    <dbReference type="NCBI Taxonomy" id="1247648"/>
    <lineage>
        <taxon>Bacteria</taxon>
        <taxon>Pseudomonadati</taxon>
        <taxon>Pseudomonadota</taxon>
        <taxon>Betaproteobacteria</taxon>
        <taxon>Burkholderiales</taxon>
        <taxon>Alcaligenaceae</taxon>
        <taxon>Bordetella</taxon>
    </lineage>
</organism>
<dbReference type="CDD" id="cd16015">
    <property type="entry name" value="LTA_synthase"/>
    <property type="match status" value="1"/>
</dbReference>
<evidence type="ECO:0000313" key="8">
    <source>
        <dbReference type="EMBL" id="EXX94996.1"/>
    </source>
</evidence>
<evidence type="ECO:0000256" key="1">
    <source>
        <dbReference type="ARBA" id="ARBA00004651"/>
    </source>
</evidence>
<dbReference type="InterPro" id="IPR000917">
    <property type="entry name" value="Sulfatase_N"/>
</dbReference>
<evidence type="ECO:0000313" key="9">
    <source>
        <dbReference type="Proteomes" id="UP000023104"/>
    </source>
</evidence>
<feature type="transmembrane region" description="Helical" evidence="6">
    <location>
        <begin position="165"/>
        <end position="182"/>
    </location>
</feature>
<protein>
    <recommendedName>
        <fullName evidence="7">Sulfatase N-terminal domain-containing protein</fullName>
    </recommendedName>
</protein>
<dbReference type="Gene3D" id="3.40.720.10">
    <property type="entry name" value="Alkaline Phosphatase, subunit A"/>
    <property type="match status" value="1"/>
</dbReference>
<evidence type="ECO:0000256" key="6">
    <source>
        <dbReference type="SAM" id="Phobius"/>
    </source>
</evidence>
<dbReference type="InterPro" id="IPR017850">
    <property type="entry name" value="Alkaline_phosphatase_core_sf"/>
</dbReference>
<dbReference type="InterPro" id="IPR012160">
    <property type="entry name" value="LtaS-like"/>
</dbReference>
<evidence type="ECO:0000259" key="7">
    <source>
        <dbReference type="Pfam" id="PF00884"/>
    </source>
</evidence>
<dbReference type="Gene3D" id="3.30.1120.80">
    <property type="match status" value="1"/>
</dbReference>
<dbReference type="GeneID" id="93119090"/>
<feature type="domain" description="Sulfatase N-terminal" evidence="7">
    <location>
        <begin position="272"/>
        <end position="538"/>
    </location>
</feature>
<evidence type="ECO:0000256" key="4">
    <source>
        <dbReference type="ARBA" id="ARBA00022989"/>
    </source>
</evidence>
<keyword evidence="9" id="KW-1185">Reference proteome</keyword>
<dbReference type="Proteomes" id="UP000023104">
    <property type="component" value="Unassembled WGS sequence"/>
</dbReference>
<dbReference type="SUPFAM" id="SSF53649">
    <property type="entry name" value="Alkaline phosphatase-like"/>
    <property type="match status" value="1"/>
</dbReference>
<proteinExistence type="predicted"/>
<reference evidence="8 9" key="1">
    <citation type="submission" date="2014-02" db="EMBL/GenBank/DDBJ databases">
        <title>Whole Genome Sequencing Of Bordetella Holmesii, An Emerging Opportunistic Infection Of Humans.</title>
        <authorList>
            <person name="Tettelin H."/>
            <person name="Hooven T.A."/>
            <person name="Hine E."/>
            <person name="Su Q."/>
            <person name="Huard R.C."/>
            <person name="Della-Latta P."/>
            <person name="Daugherty S.C."/>
            <person name="Agrawal S."/>
            <person name="Sengamalay N."/>
            <person name="Tallon L.J."/>
            <person name="Sadzewicz L."/>
            <person name="Whittier S."/>
            <person name="Fraser C.M."/>
            <person name="Ratner A.J."/>
        </authorList>
    </citation>
    <scope>NUCLEOTIDE SEQUENCE [LARGE SCALE GENOMIC DNA]</scope>
    <source>
        <strain evidence="8 9">1058</strain>
    </source>
</reference>
<feature type="transmembrane region" description="Helical" evidence="6">
    <location>
        <begin position="48"/>
        <end position="66"/>
    </location>
</feature>
<dbReference type="EMBL" id="JDTF01000004">
    <property type="protein sequence ID" value="EXX94996.1"/>
    <property type="molecule type" value="Genomic_DNA"/>
</dbReference>
<keyword evidence="5 6" id="KW-0472">Membrane</keyword>
<feature type="transmembrane region" description="Helical" evidence="6">
    <location>
        <begin position="78"/>
        <end position="98"/>
    </location>
</feature>